<dbReference type="EC" id="2.1.1.315" evidence="2"/>
<evidence type="ECO:0000259" key="1">
    <source>
        <dbReference type="Pfam" id="PF08241"/>
    </source>
</evidence>
<dbReference type="InterPro" id="IPR013216">
    <property type="entry name" value="Methyltransf_11"/>
</dbReference>
<dbReference type="PANTHER" id="PTHR43591">
    <property type="entry name" value="METHYLTRANSFERASE"/>
    <property type="match status" value="1"/>
</dbReference>
<accession>A0A4P6ZHM5</accession>
<dbReference type="Pfam" id="PF08241">
    <property type="entry name" value="Methyltransf_11"/>
    <property type="match status" value="1"/>
</dbReference>
<keyword evidence="2" id="KW-0489">Methyltransferase</keyword>
<dbReference type="RefSeq" id="WP_133440514.1">
    <property type="nucleotide sequence ID" value="NZ_CP037954.1"/>
</dbReference>
<evidence type="ECO:0000313" key="3">
    <source>
        <dbReference type="Proteomes" id="UP000294419"/>
    </source>
</evidence>
<gene>
    <name evidence="2" type="ORF">NBC122_02347</name>
</gene>
<dbReference type="Proteomes" id="UP000294419">
    <property type="component" value="Chromosome"/>
</dbReference>
<proteinExistence type="predicted"/>
<dbReference type="Gene3D" id="3.40.50.150">
    <property type="entry name" value="Vaccinia Virus protein VP39"/>
    <property type="match status" value="1"/>
</dbReference>
<dbReference type="EMBL" id="CP037954">
    <property type="protein sequence ID" value="QBO59152.1"/>
    <property type="molecule type" value="Genomic_DNA"/>
</dbReference>
<feature type="domain" description="Methyltransferase type 11" evidence="1">
    <location>
        <begin position="117"/>
        <end position="169"/>
    </location>
</feature>
<evidence type="ECO:0000313" key="2">
    <source>
        <dbReference type="EMBL" id="QBO59152.1"/>
    </source>
</evidence>
<dbReference type="SUPFAM" id="SSF53335">
    <property type="entry name" value="S-adenosyl-L-methionine-dependent methyltransferases"/>
    <property type="match status" value="1"/>
</dbReference>
<protein>
    <submittedName>
        <fullName evidence="2">27-O-demethylrifamycin SV methyltransferase</fullName>
        <ecNumber evidence="2">2.1.1.315</ecNumber>
    </submittedName>
</protein>
<reference evidence="2 3" key="1">
    <citation type="submission" date="2019-03" db="EMBL/GenBank/DDBJ databases">
        <authorList>
            <person name="Kim H."/>
            <person name="Yu S.-M."/>
        </authorList>
    </citation>
    <scope>NUCLEOTIDE SEQUENCE [LARGE SCALE GENOMIC DNA]</scope>
    <source>
        <strain evidence="2 3">NBC122</strain>
    </source>
</reference>
<keyword evidence="3" id="KW-1185">Reference proteome</keyword>
<dbReference type="InterPro" id="IPR029063">
    <property type="entry name" value="SAM-dependent_MTases_sf"/>
</dbReference>
<sequence>MIKYFYQAIIPEKWRNIVHINLRKIKSFYLKGDAFYCPCCGKSSSMFLSKGNGIDSRKNAVCPRCGSLERSRLLYLYLKRETEIFHGISSILHFAPEAALKKLLKSNPNYIDVDINPNLATYQMDITNLKYPDDKFDYIICSHVLGHIPDENLALSELYRVLKPGGSLFLLSLMDLSSPKTLENKKFDTPEKKLNAYGEKDLERLYGRDFIERIRRKNIHVEEIDYRRNFSKNDRKKMSLGNGQREIIYKISKN</sequence>
<dbReference type="GO" id="GO:0032259">
    <property type="term" value="P:methylation"/>
    <property type="evidence" value="ECO:0007669"/>
    <property type="project" value="UniProtKB-KW"/>
</dbReference>
<dbReference type="KEGG" id="csal:NBC122_02347"/>
<dbReference type="GO" id="GO:0008757">
    <property type="term" value="F:S-adenosylmethionine-dependent methyltransferase activity"/>
    <property type="evidence" value="ECO:0007669"/>
    <property type="project" value="InterPro"/>
</dbReference>
<dbReference type="OrthoDB" id="3896938at2"/>
<dbReference type="AlphaFoldDB" id="A0A4P6ZHM5"/>
<dbReference type="CDD" id="cd02440">
    <property type="entry name" value="AdoMet_MTases"/>
    <property type="match status" value="1"/>
</dbReference>
<organism evidence="2 3">
    <name type="scientific">Chryseobacterium salivictor</name>
    <dbReference type="NCBI Taxonomy" id="2547600"/>
    <lineage>
        <taxon>Bacteria</taxon>
        <taxon>Pseudomonadati</taxon>
        <taxon>Bacteroidota</taxon>
        <taxon>Flavobacteriia</taxon>
        <taxon>Flavobacteriales</taxon>
        <taxon>Weeksellaceae</taxon>
        <taxon>Chryseobacterium group</taxon>
        <taxon>Chryseobacterium</taxon>
    </lineage>
</organism>
<name>A0A4P6ZHM5_9FLAO</name>
<keyword evidence="2" id="KW-0808">Transferase</keyword>